<organism evidence="2 3">
    <name type="scientific">Microthyrium microscopicum</name>
    <dbReference type="NCBI Taxonomy" id="703497"/>
    <lineage>
        <taxon>Eukaryota</taxon>
        <taxon>Fungi</taxon>
        <taxon>Dikarya</taxon>
        <taxon>Ascomycota</taxon>
        <taxon>Pezizomycotina</taxon>
        <taxon>Dothideomycetes</taxon>
        <taxon>Dothideomycetes incertae sedis</taxon>
        <taxon>Microthyriales</taxon>
        <taxon>Microthyriaceae</taxon>
        <taxon>Microthyrium</taxon>
    </lineage>
</organism>
<protein>
    <submittedName>
        <fullName evidence="2">Uncharacterized protein</fullName>
    </submittedName>
</protein>
<dbReference type="EMBL" id="MU004230">
    <property type="protein sequence ID" value="KAF2674854.1"/>
    <property type="molecule type" value="Genomic_DNA"/>
</dbReference>
<evidence type="ECO:0000313" key="3">
    <source>
        <dbReference type="Proteomes" id="UP000799302"/>
    </source>
</evidence>
<feature type="region of interest" description="Disordered" evidence="1">
    <location>
        <begin position="61"/>
        <end position="82"/>
    </location>
</feature>
<gene>
    <name evidence="2" type="ORF">BT63DRAFT_22149</name>
</gene>
<sequence>MVILTSEAIATVNMAERVIKKENHAVPIKNPDTIKMDPNQPGPLNRGNEDALRAARAFHQGVTGGNRGSRGQGHQGQPAGRGQVPVAHMNQVRNPLQPAARPNPPVARANPVVNRPGQMNAQRPVQAPAQIPDRVYFGASPTRHAASRDPAYRHHQADATTKPKLDLEAIKEKAPALLSSRWASEDAKELGAQVRNDKPAAATAIAPVAARIVAPVAARIVAPVAARVVAPVVTRAVAPVVARAVAPVVARVTAPVVAPSVVPPVVTPIPTLAANQNGQPIRTTPAPLVVLLVLIHQQLLLPKWM</sequence>
<reference evidence="2" key="1">
    <citation type="journal article" date="2020" name="Stud. Mycol.">
        <title>101 Dothideomycetes genomes: a test case for predicting lifestyles and emergence of pathogens.</title>
        <authorList>
            <person name="Haridas S."/>
            <person name="Albert R."/>
            <person name="Binder M."/>
            <person name="Bloem J."/>
            <person name="Labutti K."/>
            <person name="Salamov A."/>
            <person name="Andreopoulos B."/>
            <person name="Baker S."/>
            <person name="Barry K."/>
            <person name="Bills G."/>
            <person name="Bluhm B."/>
            <person name="Cannon C."/>
            <person name="Castanera R."/>
            <person name="Culley D."/>
            <person name="Daum C."/>
            <person name="Ezra D."/>
            <person name="Gonzalez J."/>
            <person name="Henrissat B."/>
            <person name="Kuo A."/>
            <person name="Liang C."/>
            <person name="Lipzen A."/>
            <person name="Lutzoni F."/>
            <person name="Magnuson J."/>
            <person name="Mondo S."/>
            <person name="Nolan M."/>
            <person name="Ohm R."/>
            <person name="Pangilinan J."/>
            <person name="Park H.-J."/>
            <person name="Ramirez L."/>
            <person name="Alfaro M."/>
            <person name="Sun H."/>
            <person name="Tritt A."/>
            <person name="Yoshinaga Y."/>
            <person name="Zwiers L.-H."/>
            <person name="Turgeon B."/>
            <person name="Goodwin S."/>
            <person name="Spatafora J."/>
            <person name="Crous P."/>
            <person name="Grigoriev I."/>
        </authorList>
    </citation>
    <scope>NUCLEOTIDE SEQUENCE</scope>
    <source>
        <strain evidence="2">CBS 115976</strain>
    </source>
</reference>
<keyword evidence="3" id="KW-1185">Reference proteome</keyword>
<dbReference type="AlphaFoldDB" id="A0A6A6UV65"/>
<feature type="compositionally biased region" description="Gly residues" evidence="1">
    <location>
        <begin position="62"/>
        <end position="74"/>
    </location>
</feature>
<dbReference type="Proteomes" id="UP000799302">
    <property type="component" value="Unassembled WGS sequence"/>
</dbReference>
<name>A0A6A6UV65_9PEZI</name>
<accession>A0A6A6UV65</accession>
<proteinExistence type="predicted"/>
<evidence type="ECO:0000313" key="2">
    <source>
        <dbReference type="EMBL" id="KAF2674854.1"/>
    </source>
</evidence>
<evidence type="ECO:0000256" key="1">
    <source>
        <dbReference type="SAM" id="MobiDB-lite"/>
    </source>
</evidence>